<name>A0A9N9JCP5_9GLOM</name>
<dbReference type="Proteomes" id="UP000789342">
    <property type="component" value="Unassembled WGS sequence"/>
</dbReference>
<sequence length="83" mass="9740">MAYKAQDYLESIAERLDYLDKASRNPDALNKFIDDELYSRLGRANYNFRKEPFDQVSEISTKTSKKVYNTKKPAKKFAKKPIK</sequence>
<reference evidence="1" key="1">
    <citation type="submission" date="2021-06" db="EMBL/GenBank/DDBJ databases">
        <authorList>
            <person name="Kallberg Y."/>
            <person name="Tangrot J."/>
            <person name="Rosling A."/>
        </authorList>
    </citation>
    <scope>NUCLEOTIDE SEQUENCE</scope>
    <source>
        <strain evidence="1">CL551</strain>
    </source>
</reference>
<keyword evidence="2" id="KW-1185">Reference proteome</keyword>
<proteinExistence type="predicted"/>
<feature type="non-terminal residue" evidence="1">
    <location>
        <position position="83"/>
    </location>
</feature>
<comment type="caution">
    <text evidence="1">The sequence shown here is derived from an EMBL/GenBank/DDBJ whole genome shotgun (WGS) entry which is preliminary data.</text>
</comment>
<protein>
    <submittedName>
        <fullName evidence="1">4780_t:CDS:1</fullName>
    </submittedName>
</protein>
<dbReference type="EMBL" id="CAJVPV010049277">
    <property type="protein sequence ID" value="CAG8775873.1"/>
    <property type="molecule type" value="Genomic_DNA"/>
</dbReference>
<accession>A0A9N9JCP5</accession>
<evidence type="ECO:0000313" key="2">
    <source>
        <dbReference type="Proteomes" id="UP000789342"/>
    </source>
</evidence>
<gene>
    <name evidence="1" type="ORF">AMORRO_LOCUS16911</name>
</gene>
<dbReference type="AlphaFoldDB" id="A0A9N9JCP5"/>
<organism evidence="1 2">
    <name type="scientific">Acaulospora morrowiae</name>
    <dbReference type="NCBI Taxonomy" id="94023"/>
    <lineage>
        <taxon>Eukaryota</taxon>
        <taxon>Fungi</taxon>
        <taxon>Fungi incertae sedis</taxon>
        <taxon>Mucoromycota</taxon>
        <taxon>Glomeromycotina</taxon>
        <taxon>Glomeromycetes</taxon>
        <taxon>Diversisporales</taxon>
        <taxon>Acaulosporaceae</taxon>
        <taxon>Acaulospora</taxon>
    </lineage>
</organism>
<dbReference type="OrthoDB" id="2415476at2759"/>
<evidence type="ECO:0000313" key="1">
    <source>
        <dbReference type="EMBL" id="CAG8775873.1"/>
    </source>
</evidence>